<feature type="signal peptide" evidence="1">
    <location>
        <begin position="1"/>
        <end position="21"/>
    </location>
</feature>
<organism evidence="2 3">
    <name type="scientific">Candidatus Ozemobacter sibiricus</name>
    <dbReference type="NCBI Taxonomy" id="2268124"/>
    <lineage>
        <taxon>Bacteria</taxon>
        <taxon>Candidatus Ozemobacteria</taxon>
        <taxon>Candidatus Ozemobacterales</taxon>
        <taxon>Candidatus Ozemobacteraceae</taxon>
        <taxon>Candidatus Ozemobacter</taxon>
    </lineage>
</organism>
<evidence type="ECO:0000313" key="2">
    <source>
        <dbReference type="EMBL" id="RCK80829.1"/>
    </source>
</evidence>
<dbReference type="EMBL" id="QOQW01000004">
    <property type="protein sequence ID" value="RCK80829.1"/>
    <property type="molecule type" value="Genomic_DNA"/>
</dbReference>
<evidence type="ECO:0000256" key="1">
    <source>
        <dbReference type="SAM" id="SignalP"/>
    </source>
</evidence>
<evidence type="ECO:0000313" key="3">
    <source>
        <dbReference type="Proteomes" id="UP000252355"/>
    </source>
</evidence>
<feature type="chain" id="PRO_5016620053" evidence="1">
    <location>
        <begin position="22"/>
        <end position="340"/>
    </location>
</feature>
<reference evidence="2 3" key="1">
    <citation type="submission" date="2018-05" db="EMBL/GenBank/DDBJ databases">
        <title>A metagenomic window into the 2 km-deep terrestrial subsurface aquifer revealed taxonomically and functionally diverse microbial community comprising novel uncultured bacterial lineages.</title>
        <authorList>
            <person name="Kadnikov V.V."/>
            <person name="Mardanov A.V."/>
            <person name="Beletsky A.V."/>
            <person name="Banks D."/>
            <person name="Pimenov N.V."/>
            <person name="Frank Y.A."/>
            <person name="Karnachuk O.V."/>
            <person name="Ravin N.V."/>
        </authorList>
    </citation>
    <scope>NUCLEOTIDE SEQUENCE [LARGE SCALE GENOMIC DNA]</scope>
    <source>
        <strain evidence="2">BY5</strain>
    </source>
</reference>
<proteinExistence type="predicted"/>
<protein>
    <submittedName>
        <fullName evidence="2">Uncharacterized protein</fullName>
    </submittedName>
</protein>
<name>A0A367ZSZ6_9BACT</name>
<dbReference type="AlphaFoldDB" id="A0A367ZSZ6"/>
<keyword evidence="1" id="KW-0732">Signal</keyword>
<dbReference type="Proteomes" id="UP000252355">
    <property type="component" value="Unassembled WGS sequence"/>
</dbReference>
<gene>
    <name evidence="2" type="ORF">OZSIB_2717</name>
</gene>
<accession>A0A367ZSZ6</accession>
<sequence>MKPFLILGLLVVLTLSGPAYALDGAAWQAALTDLADGISQTVYTLSEKAGSAEREAYESAIERTERHQRRLAEMINRLDSPEELQAALDEIRKFGEQGQLQSHTGAVALGMLKDRASFLQYGDQLDADFQTLGQELAAAGVSRAEKPELLLDRRQRSLVMLQVPIAEAVVTITDNKEKRRIEAFRALLQRHECRLLSEFAQDDRTNFYISGKKFVLEALMRHFKGVEVTSNLKAIMVLTTGGFWGKTSIEVTVAPKPEAAETGSLAWYQAVLEKDPWKWMADNDYGKLATLGKVEDLAGEKKLRLKNAKLEIWVVPSTGTKLDAIYANTVEFGDVYIAAR</sequence>
<comment type="caution">
    <text evidence="2">The sequence shown here is derived from an EMBL/GenBank/DDBJ whole genome shotgun (WGS) entry which is preliminary data.</text>
</comment>